<reference evidence="3" key="1">
    <citation type="submission" date="2020-07" db="EMBL/GenBank/DDBJ databases">
        <title>Huge and variable diversity of episymbiotic CPR bacteria and DPANN archaea in groundwater ecosystems.</title>
        <authorList>
            <person name="He C.Y."/>
            <person name="Keren R."/>
            <person name="Whittaker M."/>
            <person name="Farag I.F."/>
            <person name="Doudna J."/>
            <person name="Cate J.H.D."/>
            <person name="Banfield J.F."/>
        </authorList>
    </citation>
    <scope>NUCLEOTIDE SEQUENCE</scope>
    <source>
        <strain evidence="3">NC_groundwater_717_Ag_S-0.2um_59_8</strain>
    </source>
</reference>
<feature type="non-terminal residue" evidence="3">
    <location>
        <position position="276"/>
    </location>
</feature>
<gene>
    <name evidence="3" type="ORF">HYY65_13120</name>
</gene>
<dbReference type="SUPFAM" id="SSF51735">
    <property type="entry name" value="NAD(P)-binding Rossmann-fold domains"/>
    <property type="match status" value="1"/>
</dbReference>
<proteinExistence type="predicted"/>
<feature type="domain" description="Putative oxidoreductase/dehydrogenase Rossmann-like" evidence="1">
    <location>
        <begin position="7"/>
        <end position="121"/>
    </location>
</feature>
<dbReference type="InterPro" id="IPR018931">
    <property type="entry name" value="DUF2520"/>
</dbReference>
<evidence type="ECO:0000259" key="1">
    <source>
        <dbReference type="Pfam" id="PF10727"/>
    </source>
</evidence>
<comment type="caution">
    <text evidence="3">The sequence shown here is derived from an EMBL/GenBank/DDBJ whole genome shotgun (WGS) entry which is preliminary data.</text>
</comment>
<dbReference type="Pfam" id="PF10727">
    <property type="entry name" value="Rossmann-like"/>
    <property type="match status" value="1"/>
</dbReference>
<organism evidence="3 4">
    <name type="scientific">Tectimicrobiota bacterium</name>
    <dbReference type="NCBI Taxonomy" id="2528274"/>
    <lineage>
        <taxon>Bacteria</taxon>
        <taxon>Pseudomonadati</taxon>
        <taxon>Nitrospinota/Tectimicrobiota group</taxon>
        <taxon>Candidatus Tectimicrobiota</taxon>
    </lineage>
</organism>
<evidence type="ECO:0000313" key="3">
    <source>
        <dbReference type="EMBL" id="MBI3015965.1"/>
    </source>
</evidence>
<evidence type="ECO:0000259" key="2">
    <source>
        <dbReference type="Pfam" id="PF10728"/>
    </source>
</evidence>
<evidence type="ECO:0000313" key="4">
    <source>
        <dbReference type="Proteomes" id="UP000741360"/>
    </source>
</evidence>
<dbReference type="InterPro" id="IPR019665">
    <property type="entry name" value="OxRdtase/DH_put_Rossmann_dom"/>
</dbReference>
<dbReference type="Proteomes" id="UP000741360">
    <property type="component" value="Unassembled WGS sequence"/>
</dbReference>
<sequence>MPTKAFSIIGAGTVGTAIGCLLARQGYQPVGVASRRLVSARRAAQRMGAQAYSTIPADVVQRSRYVFIATPDRAISQVAQTLLASGRLARGALLAHFSGAHSWRILGPCRQAGIHGASLHPLYTFPDVDAAIESMKSVWFTVEGDPGGVRLARPLVRALGGKILNLPETLPKPLYHGAASSASNFLVTLISYSIRILESGGLGHKEALRALFPLIRATLDNVERLGPAGALTGPIARGDVETVAAQLQALDQHAPELAPLFRALASYTVRVAQEKG</sequence>
<dbReference type="SUPFAM" id="SSF48179">
    <property type="entry name" value="6-phosphogluconate dehydrogenase C-terminal domain-like"/>
    <property type="match status" value="1"/>
</dbReference>
<dbReference type="AlphaFoldDB" id="A0A932GS22"/>
<dbReference type="InterPro" id="IPR037108">
    <property type="entry name" value="TM1727-like_C_sf"/>
</dbReference>
<protein>
    <submittedName>
        <fullName evidence="3">DUF2520 domain-containing protein</fullName>
    </submittedName>
</protein>
<dbReference type="InterPro" id="IPR008927">
    <property type="entry name" value="6-PGluconate_DH-like_C_sf"/>
</dbReference>
<dbReference type="InterPro" id="IPR036291">
    <property type="entry name" value="NAD(P)-bd_dom_sf"/>
</dbReference>
<dbReference type="PANTHER" id="PTHR40459">
    <property type="entry name" value="CONSERVED HYPOTHETICAL ALANINE AND LEUCINE RICH PROTEIN"/>
    <property type="match status" value="1"/>
</dbReference>
<name>A0A932GS22_UNCTE</name>
<dbReference type="Gene3D" id="1.10.1040.20">
    <property type="entry name" value="ProC-like, C-terminal domain"/>
    <property type="match status" value="1"/>
</dbReference>
<feature type="domain" description="DUF2520" evidence="2">
    <location>
        <begin position="139"/>
        <end position="267"/>
    </location>
</feature>
<dbReference type="Gene3D" id="3.40.50.720">
    <property type="entry name" value="NAD(P)-binding Rossmann-like Domain"/>
    <property type="match status" value="1"/>
</dbReference>
<dbReference type="EMBL" id="JACPSX010000252">
    <property type="protein sequence ID" value="MBI3015965.1"/>
    <property type="molecule type" value="Genomic_DNA"/>
</dbReference>
<dbReference type="PANTHER" id="PTHR40459:SF1">
    <property type="entry name" value="CONSERVED HYPOTHETICAL ALANINE AND LEUCINE RICH PROTEIN"/>
    <property type="match status" value="1"/>
</dbReference>
<dbReference type="PROSITE" id="PS51257">
    <property type="entry name" value="PROKAR_LIPOPROTEIN"/>
    <property type="match status" value="1"/>
</dbReference>
<accession>A0A932GS22</accession>
<dbReference type="Pfam" id="PF10728">
    <property type="entry name" value="DUF2520"/>
    <property type="match status" value="1"/>
</dbReference>